<evidence type="ECO:0000313" key="7">
    <source>
        <dbReference type="Ensembl" id="ENSCAFP00020008320.1"/>
    </source>
</evidence>
<dbReference type="Ensembl" id="ENSCAFT00020009659.1">
    <property type="protein sequence ID" value="ENSCAFP00020008320.1"/>
    <property type="gene ID" value="ENSCAFG00020006739.1"/>
</dbReference>
<dbReference type="Proteomes" id="UP000694391">
    <property type="component" value="Unplaced"/>
</dbReference>
<evidence type="ECO:0000313" key="8">
    <source>
        <dbReference type="Proteomes" id="UP000694391"/>
    </source>
</evidence>
<dbReference type="AlphaFoldDB" id="A0A8C0K337"/>
<dbReference type="InterPro" id="IPR050230">
    <property type="entry name" value="CALM/Myosin/TropC-like"/>
</dbReference>
<dbReference type="GO" id="GO:0000922">
    <property type="term" value="C:spindle pole"/>
    <property type="evidence" value="ECO:0007669"/>
    <property type="project" value="UniProtKB-SubCell"/>
</dbReference>
<dbReference type="SMART" id="SM00054">
    <property type="entry name" value="EFh"/>
    <property type="match status" value="1"/>
</dbReference>
<dbReference type="Pfam" id="PF00036">
    <property type="entry name" value="EF-hand_1"/>
    <property type="match status" value="1"/>
</dbReference>
<name>A0A8C0K337_CANLU</name>
<keyword evidence="4" id="KW-0677">Repeat</keyword>
<dbReference type="PANTHER" id="PTHR23048">
    <property type="entry name" value="MYOSIN LIGHT CHAIN 1, 3"/>
    <property type="match status" value="1"/>
</dbReference>
<dbReference type="GO" id="GO:0005509">
    <property type="term" value="F:calcium ion binding"/>
    <property type="evidence" value="ECO:0007669"/>
    <property type="project" value="InterPro"/>
</dbReference>
<sequence>MADQLTEEQIAEFKEAFSLFDKDGDGTITTKELGTVMRSLVQNPTEAELQDMINEVDCHVACGLLWIYLSSSAHLNLDGNEGTSGLCLFLSSFL</sequence>
<dbReference type="InterPro" id="IPR011992">
    <property type="entry name" value="EF-hand-dom_pair"/>
</dbReference>
<organism evidence="7 8">
    <name type="scientific">Canis lupus dingo</name>
    <name type="common">dingo</name>
    <dbReference type="NCBI Taxonomy" id="286419"/>
    <lineage>
        <taxon>Eukaryota</taxon>
        <taxon>Metazoa</taxon>
        <taxon>Chordata</taxon>
        <taxon>Craniata</taxon>
        <taxon>Vertebrata</taxon>
        <taxon>Euteleostomi</taxon>
        <taxon>Mammalia</taxon>
        <taxon>Eutheria</taxon>
        <taxon>Laurasiatheria</taxon>
        <taxon>Carnivora</taxon>
        <taxon>Caniformia</taxon>
        <taxon>Canidae</taxon>
        <taxon>Canis</taxon>
    </lineage>
</organism>
<dbReference type="FunFam" id="1.10.238.10:FF:000527">
    <property type="entry name" value="Calmodulin-3"/>
    <property type="match status" value="1"/>
</dbReference>
<keyword evidence="5" id="KW-0106">Calcium</keyword>
<dbReference type="InterPro" id="IPR018247">
    <property type="entry name" value="EF_Hand_1_Ca_BS"/>
</dbReference>
<keyword evidence="3" id="KW-0479">Metal-binding</keyword>
<proteinExistence type="inferred from homology"/>
<accession>A0A8C0K337</accession>
<evidence type="ECO:0000259" key="6">
    <source>
        <dbReference type="PROSITE" id="PS50222"/>
    </source>
</evidence>
<keyword evidence="8" id="KW-1185">Reference proteome</keyword>
<dbReference type="PROSITE" id="PS50222">
    <property type="entry name" value="EF_HAND_2"/>
    <property type="match status" value="1"/>
</dbReference>
<comment type="subcellular location">
    <subcellularLocation>
        <location evidence="1">Cytoplasm</location>
        <location evidence="1">Cytoskeleton</location>
        <location evidence="1">Spindle pole</location>
    </subcellularLocation>
</comment>
<dbReference type="GO" id="GO:0016460">
    <property type="term" value="C:myosin II complex"/>
    <property type="evidence" value="ECO:0007669"/>
    <property type="project" value="TreeGrafter"/>
</dbReference>
<evidence type="ECO:0000256" key="3">
    <source>
        <dbReference type="ARBA" id="ARBA00022723"/>
    </source>
</evidence>
<protein>
    <recommendedName>
        <fullName evidence="6">EF-hand domain-containing protein</fullName>
    </recommendedName>
</protein>
<dbReference type="GeneTree" id="ENSGT00950000182980"/>
<evidence type="ECO:0000256" key="4">
    <source>
        <dbReference type="ARBA" id="ARBA00022737"/>
    </source>
</evidence>
<evidence type="ECO:0000256" key="5">
    <source>
        <dbReference type="ARBA" id="ARBA00022837"/>
    </source>
</evidence>
<dbReference type="SUPFAM" id="SSF47473">
    <property type="entry name" value="EF-hand"/>
    <property type="match status" value="1"/>
</dbReference>
<reference evidence="7" key="1">
    <citation type="submission" date="2025-08" db="UniProtKB">
        <authorList>
            <consortium name="Ensembl"/>
        </authorList>
    </citation>
    <scope>IDENTIFICATION</scope>
</reference>
<reference evidence="7" key="2">
    <citation type="submission" date="2025-09" db="UniProtKB">
        <authorList>
            <consortium name="Ensembl"/>
        </authorList>
    </citation>
    <scope>IDENTIFICATION</scope>
</reference>
<feature type="domain" description="EF-hand" evidence="6">
    <location>
        <begin position="8"/>
        <end position="43"/>
    </location>
</feature>
<dbReference type="Gene3D" id="1.10.238.10">
    <property type="entry name" value="EF-hand"/>
    <property type="match status" value="1"/>
</dbReference>
<comment type="similarity">
    <text evidence="2">Belongs to the calmodulin family.</text>
</comment>
<dbReference type="PROSITE" id="PS00018">
    <property type="entry name" value="EF_HAND_1"/>
    <property type="match status" value="1"/>
</dbReference>
<evidence type="ECO:0000256" key="1">
    <source>
        <dbReference type="ARBA" id="ARBA00004647"/>
    </source>
</evidence>
<dbReference type="InterPro" id="IPR002048">
    <property type="entry name" value="EF_hand_dom"/>
</dbReference>
<dbReference type="CDD" id="cd00051">
    <property type="entry name" value="EFh"/>
    <property type="match status" value="1"/>
</dbReference>
<dbReference type="PANTHER" id="PTHR23048:SF0">
    <property type="entry name" value="CALMODULIN LIKE 3"/>
    <property type="match status" value="1"/>
</dbReference>
<evidence type="ECO:0000256" key="2">
    <source>
        <dbReference type="ARBA" id="ARBA00009763"/>
    </source>
</evidence>